<evidence type="ECO:0000313" key="1">
    <source>
        <dbReference type="EMBL" id="JAE34288.1"/>
    </source>
</evidence>
<reference evidence="1" key="2">
    <citation type="journal article" date="2015" name="Data Brief">
        <title>Shoot transcriptome of the giant reed, Arundo donax.</title>
        <authorList>
            <person name="Barrero R.A."/>
            <person name="Guerrero F.D."/>
            <person name="Moolhuijzen P."/>
            <person name="Goolsby J.A."/>
            <person name="Tidwell J."/>
            <person name="Bellgard S.E."/>
            <person name="Bellgard M.I."/>
        </authorList>
    </citation>
    <scope>NUCLEOTIDE SEQUENCE</scope>
    <source>
        <tissue evidence="1">Shoot tissue taken approximately 20 cm above the soil surface</tissue>
    </source>
</reference>
<reference evidence="1" key="1">
    <citation type="submission" date="2014-09" db="EMBL/GenBank/DDBJ databases">
        <authorList>
            <person name="Magalhaes I.L.F."/>
            <person name="Oliveira U."/>
            <person name="Santos F.R."/>
            <person name="Vidigal T.H.D.A."/>
            <person name="Brescovit A.D."/>
            <person name="Santos A.J."/>
        </authorList>
    </citation>
    <scope>NUCLEOTIDE SEQUENCE</scope>
    <source>
        <tissue evidence="1">Shoot tissue taken approximately 20 cm above the soil surface</tissue>
    </source>
</reference>
<accession>A0A0A9HN14</accession>
<organism evidence="1">
    <name type="scientific">Arundo donax</name>
    <name type="common">Giant reed</name>
    <name type="synonym">Donax arundinaceus</name>
    <dbReference type="NCBI Taxonomy" id="35708"/>
    <lineage>
        <taxon>Eukaryota</taxon>
        <taxon>Viridiplantae</taxon>
        <taxon>Streptophyta</taxon>
        <taxon>Embryophyta</taxon>
        <taxon>Tracheophyta</taxon>
        <taxon>Spermatophyta</taxon>
        <taxon>Magnoliopsida</taxon>
        <taxon>Liliopsida</taxon>
        <taxon>Poales</taxon>
        <taxon>Poaceae</taxon>
        <taxon>PACMAD clade</taxon>
        <taxon>Arundinoideae</taxon>
        <taxon>Arundineae</taxon>
        <taxon>Arundo</taxon>
    </lineage>
</organism>
<proteinExistence type="predicted"/>
<sequence length="57" mass="6568">MRHANYFNIIGFCHLNAKFATPAIASNPNRFSFLPQSSNEWLGIFSCFHRGVRVHPF</sequence>
<dbReference type="AlphaFoldDB" id="A0A0A9HN14"/>
<name>A0A0A9HN14_ARUDO</name>
<protein>
    <submittedName>
        <fullName evidence="1">Uncharacterized protein</fullName>
    </submittedName>
</protein>
<dbReference type="EMBL" id="GBRH01163608">
    <property type="protein sequence ID" value="JAE34288.1"/>
    <property type="molecule type" value="Transcribed_RNA"/>
</dbReference>